<dbReference type="InterPro" id="IPR036938">
    <property type="entry name" value="PAP2/HPO_sf"/>
</dbReference>
<gene>
    <name evidence="2" type="ORF">SAE01_09150</name>
</gene>
<dbReference type="InterPro" id="IPR052559">
    <property type="entry name" value="V-haloperoxidase"/>
</dbReference>
<feature type="domain" description="Phosphatidic acid phosphatase type 2/haloperoxidase" evidence="1">
    <location>
        <begin position="311"/>
        <end position="424"/>
    </location>
</feature>
<dbReference type="Gene3D" id="1.10.606.20">
    <property type="match status" value="1"/>
</dbReference>
<dbReference type="AlphaFoldDB" id="A0A512B907"/>
<dbReference type="SUPFAM" id="SSF48317">
    <property type="entry name" value="Acid phosphatase/Vanadium-dependent haloperoxidase"/>
    <property type="match status" value="1"/>
</dbReference>
<comment type="caution">
    <text evidence="2">The sequence shown here is derived from an EMBL/GenBank/DDBJ whole genome shotgun (WGS) entry which is preliminary data.</text>
</comment>
<dbReference type="OrthoDB" id="9780455at2"/>
<dbReference type="Pfam" id="PF01569">
    <property type="entry name" value="PAP2"/>
    <property type="match status" value="1"/>
</dbReference>
<dbReference type="CDD" id="cd03398">
    <property type="entry name" value="PAP2_haloperoxidase"/>
    <property type="match status" value="1"/>
</dbReference>
<organism evidence="2 3">
    <name type="scientific">Segetibacter aerophilus</name>
    <dbReference type="NCBI Taxonomy" id="670293"/>
    <lineage>
        <taxon>Bacteria</taxon>
        <taxon>Pseudomonadati</taxon>
        <taxon>Bacteroidota</taxon>
        <taxon>Chitinophagia</taxon>
        <taxon>Chitinophagales</taxon>
        <taxon>Chitinophagaceae</taxon>
        <taxon>Segetibacter</taxon>
    </lineage>
</organism>
<sequence>MVLLQACKNSGEYAKVTHDPLLYSKTVKKLNDIVLENNFPPMIAARNYAYANIAAYEVIAAGDKSYPSLAGQIHGLTTIPKPVAPNKVDFPFAALLSFCKVGNAVTFPEGSMDVYVNELKKKAKDAGMPSDIFEGSVSYASLVADSIMSWSKKDNYAKIRSSSKFTVTNEDGRWIPTPPMYAQAVEPHWMEVRTLVLDSCSQFKPVRPPKYDPKNISSTFYNAMMLVKKAVDSLTPEQKHMADFWDDNSFKLNVNGHVMYATKKFSPGGHWMNIVGIIAANKKSDFNTTVSAYAQTSIALFDAFISCWDEKFRSNYIRPETAINKYVDPEWQPYIQTPPFPEYTSGHAVISAAAAEVMTHYFGDNINYTDTSELEFGIPSRSFESVRAAANEAGMSRVFGGIHFKHSCEVGRDMGIKVGELVLQRLKMKDLKKGFLAKN</sequence>
<dbReference type="InterPro" id="IPR000326">
    <property type="entry name" value="PAP2/HPO"/>
</dbReference>
<accession>A0A512B907</accession>
<proteinExistence type="predicted"/>
<keyword evidence="3" id="KW-1185">Reference proteome</keyword>
<dbReference type="PANTHER" id="PTHR34599">
    <property type="entry name" value="PEROXIDASE-RELATED"/>
    <property type="match status" value="1"/>
</dbReference>
<name>A0A512B907_9BACT</name>
<evidence type="ECO:0000313" key="3">
    <source>
        <dbReference type="Proteomes" id="UP000321513"/>
    </source>
</evidence>
<protein>
    <recommendedName>
        <fullName evidence="1">Phosphatidic acid phosphatase type 2/haloperoxidase domain-containing protein</fullName>
    </recommendedName>
</protein>
<reference evidence="2 3" key="1">
    <citation type="submission" date="2019-07" db="EMBL/GenBank/DDBJ databases">
        <title>Whole genome shotgun sequence of Segetibacter aerophilus NBRC 106135.</title>
        <authorList>
            <person name="Hosoyama A."/>
            <person name="Uohara A."/>
            <person name="Ohji S."/>
            <person name="Ichikawa N."/>
        </authorList>
    </citation>
    <scope>NUCLEOTIDE SEQUENCE [LARGE SCALE GENOMIC DNA]</scope>
    <source>
        <strain evidence="2 3">NBRC 106135</strain>
    </source>
</reference>
<evidence type="ECO:0000259" key="1">
    <source>
        <dbReference type="Pfam" id="PF01569"/>
    </source>
</evidence>
<dbReference type="Proteomes" id="UP000321513">
    <property type="component" value="Unassembled WGS sequence"/>
</dbReference>
<evidence type="ECO:0000313" key="2">
    <source>
        <dbReference type="EMBL" id="GEO08419.1"/>
    </source>
</evidence>
<dbReference type="EMBL" id="BJYT01000002">
    <property type="protein sequence ID" value="GEO08419.1"/>
    <property type="molecule type" value="Genomic_DNA"/>
</dbReference>
<dbReference type="PANTHER" id="PTHR34599:SF2">
    <property type="entry name" value="TRAF-TYPE DOMAIN-CONTAINING PROTEIN"/>
    <property type="match status" value="1"/>
</dbReference>